<evidence type="ECO:0000256" key="10">
    <source>
        <dbReference type="SAM" id="SignalP"/>
    </source>
</evidence>
<keyword evidence="7 9" id="KW-0326">Glycosidase</keyword>
<keyword evidence="5 9" id="KW-0136">Cellulose degradation</keyword>
<dbReference type="PRINTS" id="PR00734">
    <property type="entry name" value="GLHYDRLASE7"/>
</dbReference>
<keyword evidence="6" id="KW-0119">Carbohydrate metabolism</keyword>
<dbReference type="PANTHER" id="PTHR33753">
    <property type="entry name" value="1,4-BETA-D-GLUCAN CELLOBIOHYDROLASE B"/>
    <property type="match status" value="1"/>
</dbReference>
<evidence type="ECO:0000256" key="1">
    <source>
        <dbReference type="ARBA" id="ARBA00001641"/>
    </source>
</evidence>
<comment type="similarity">
    <text evidence="2 9">Belongs to the glycosyl hydrolase 7 (cellulase C) family.</text>
</comment>
<organism evidence="11 12">
    <name type="scientific">Sclerotinia trifoliorum</name>
    <dbReference type="NCBI Taxonomy" id="28548"/>
    <lineage>
        <taxon>Eukaryota</taxon>
        <taxon>Fungi</taxon>
        <taxon>Dikarya</taxon>
        <taxon>Ascomycota</taxon>
        <taxon>Pezizomycotina</taxon>
        <taxon>Leotiomycetes</taxon>
        <taxon>Helotiales</taxon>
        <taxon>Sclerotiniaceae</taxon>
        <taxon>Sclerotinia</taxon>
    </lineage>
</organism>
<keyword evidence="3 10" id="KW-0732">Signal</keyword>
<accession>A0A8H2W2G7</accession>
<gene>
    <name evidence="11" type="ORF">SCLTRI_LOCUS8226</name>
</gene>
<protein>
    <recommendedName>
        <fullName evidence="9">Glucanase</fullName>
        <ecNumber evidence="9">3.2.1.-</ecNumber>
    </recommendedName>
</protein>
<dbReference type="GO" id="GO:0016162">
    <property type="term" value="F:cellulose 1,4-beta-cellobiosidase activity"/>
    <property type="evidence" value="ECO:0007669"/>
    <property type="project" value="UniProtKB-EC"/>
</dbReference>
<dbReference type="Proteomes" id="UP000624404">
    <property type="component" value="Unassembled WGS sequence"/>
</dbReference>
<evidence type="ECO:0000256" key="9">
    <source>
        <dbReference type="RuleBase" id="RU361164"/>
    </source>
</evidence>
<keyword evidence="8 9" id="KW-0624">Polysaccharide degradation</keyword>
<dbReference type="EC" id="3.2.1.-" evidence="9"/>
<evidence type="ECO:0000313" key="11">
    <source>
        <dbReference type="EMBL" id="CAD6448434.1"/>
    </source>
</evidence>
<evidence type="ECO:0000256" key="2">
    <source>
        <dbReference type="ARBA" id="ARBA00006044"/>
    </source>
</evidence>
<evidence type="ECO:0000256" key="6">
    <source>
        <dbReference type="ARBA" id="ARBA00023277"/>
    </source>
</evidence>
<dbReference type="SUPFAM" id="SSF49899">
    <property type="entry name" value="Concanavalin A-like lectins/glucanases"/>
    <property type="match status" value="1"/>
</dbReference>
<keyword evidence="12" id="KW-1185">Reference proteome</keyword>
<dbReference type="GO" id="GO:0030245">
    <property type="term" value="P:cellulose catabolic process"/>
    <property type="evidence" value="ECO:0007669"/>
    <property type="project" value="UniProtKB-KW"/>
</dbReference>
<feature type="chain" id="PRO_5034969970" description="Glucanase" evidence="10">
    <location>
        <begin position="17"/>
        <end position="450"/>
    </location>
</feature>
<dbReference type="FunFam" id="2.70.100.10:FF:000001">
    <property type="entry name" value="Glucanase"/>
    <property type="match status" value="1"/>
</dbReference>
<dbReference type="Pfam" id="PF00840">
    <property type="entry name" value="Glyco_hydro_7"/>
    <property type="match status" value="1"/>
</dbReference>
<evidence type="ECO:0000256" key="4">
    <source>
        <dbReference type="ARBA" id="ARBA00022801"/>
    </source>
</evidence>
<dbReference type="AlphaFoldDB" id="A0A8H2W2G7"/>
<keyword evidence="4 9" id="KW-0378">Hydrolase</keyword>
<dbReference type="Gene3D" id="2.70.100.10">
    <property type="entry name" value="Glycoside hydrolase, family 7, domain"/>
    <property type="match status" value="1"/>
</dbReference>
<reference evidence="11" key="1">
    <citation type="submission" date="2020-10" db="EMBL/GenBank/DDBJ databases">
        <authorList>
            <person name="Kusch S."/>
        </authorList>
    </citation>
    <scope>NUCLEOTIDE SEQUENCE</scope>
    <source>
        <strain evidence="11">SwB9</strain>
    </source>
</reference>
<name>A0A8H2W2G7_9HELO</name>
<comment type="caution">
    <text evidence="11">The sequence shown here is derived from an EMBL/GenBank/DDBJ whole genome shotgun (WGS) entry which is preliminary data.</text>
</comment>
<proteinExistence type="inferred from homology"/>
<evidence type="ECO:0000256" key="5">
    <source>
        <dbReference type="ARBA" id="ARBA00023001"/>
    </source>
</evidence>
<evidence type="ECO:0000256" key="3">
    <source>
        <dbReference type="ARBA" id="ARBA00022729"/>
    </source>
</evidence>
<evidence type="ECO:0000313" key="12">
    <source>
        <dbReference type="Proteomes" id="UP000624404"/>
    </source>
</evidence>
<dbReference type="InterPro" id="IPR013320">
    <property type="entry name" value="ConA-like_dom_sf"/>
</dbReference>
<evidence type="ECO:0000256" key="7">
    <source>
        <dbReference type="ARBA" id="ARBA00023295"/>
    </source>
</evidence>
<comment type="catalytic activity">
    <reaction evidence="1">
        <text>Hydrolysis of (1-&gt;4)-beta-D-glucosidic linkages in cellulose and cellotetraose, releasing cellobiose from the non-reducing ends of the chains.</text>
        <dbReference type="EC" id="3.2.1.91"/>
    </reaction>
</comment>
<dbReference type="EMBL" id="CAJHIA010000030">
    <property type="protein sequence ID" value="CAD6448434.1"/>
    <property type="molecule type" value="Genomic_DNA"/>
</dbReference>
<dbReference type="InterPro" id="IPR037019">
    <property type="entry name" value="Glyco_hydro_7_sf"/>
</dbReference>
<feature type="signal peptide" evidence="10">
    <location>
        <begin position="1"/>
        <end position="16"/>
    </location>
</feature>
<dbReference type="PANTHER" id="PTHR33753:SF2">
    <property type="entry name" value="GLYCOSIDE HYDROLASE FAMILY 7 PROTEIN"/>
    <property type="match status" value="1"/>
</dbReference>
<dbReference type="CDD" id="cd07999">
    <property type="entry name" value="GH7_CBH_EG"/>
    <property type="match status" value="1"/>
</dbReference>
<evidence type="ECO:0000256" key="8">
    <source>
        <dbReference type="ARBA" id="ARBA00023326"/>
    </source>
</evidence>
<dbReference type="OrthoDB" id="412382at2759"/>
<sequence length="450" mass="47227">MTSKIALASLFAAAYGQQIGTYTAENHPSLTWQSCTAKGSCTTQSGSIVLDGNWRWTHGTTSSTNCYTGNTWDATLCPDDATCAQNCALDGADYSGTYGITTSGDSLRLNFVTQSSNKNIGSRVYLLADSTHYKTFNLLNQEFTFDVDVSNLPCGLNGAVYFANLPADGGISSTNKAGAKYGTGYCDSQCPRDGKFIKGKANVDGWVPSSNNPNTGVGNYGSCCAEMDIWEANSISTAVTPHSCDTVTQTVCTGNNCGGTYSTTRYAGTCDPDGCDFNPYRQGNKGFYGPGKTVDTNSVFTVVTQFLTTDGTSSGTLNEIKRFYVQNGKVIPNSASTISGVSGNSITTPFCTAQKTAFGDPTSFSDHGGLASMSAAFKAGMVLVLSLWDDYYANMLWLDSTYPTTKTGAGGPRGTCSTSSGVPASVEASSPNAYVVYSNIKVGAINSTFG</sequence>
<dbReference type="InterPro" id="IPR001722">
    <property type="entry name" value="Glyco_hydro_7"/>
</dbReference>